<protein>
    <submittedName>
        <fullName evidence="3">Gag_p30 domain-containing protein</fullName>
    </submittedName>
</protein>
<dbReference type="WBParaSite" id="nOo.2.0.1.t13688-RA">
    <property type="protein sequence ID" value="nOo.2.0.1.t13688-RA"/>
    <property type="gene ID" value="nOo.2.0.1.g13688"/>
</dbReference>
<dbReference type="Pfam" id="PF03564">
    <property type="entry name" value="DUF1759"/>
    <property type="match status" value="1"/>
</dbReference>
<dbReference type="Proteomes" id="UP000271087">
    <property type="component" value="Unassembled WGS sequence"/>
</dbReference>
<dbReference type="AlphaFoldDB" id="A0A182EZS6"/>
<evidence type="ECO:0000313" key="1">
    <source>
        <dbReference type="EMBL" id="VDN04429.1"/>
    </source>
</evidence>
<dbReference type="EMBL" id="UYRW01017616">
    <property type="protein sequence ID" value="VDN04429.1"/>
    <property type="molecule type" value="Genomic_DNA"/>
</dbReference>
<gene>
    <name evidence="1" type="ORF">NOO_LOCUS13688</name>
</gene>
<evidence type="ECO:0000313" key="2">
    <source>
        <dbReference type="Proteomes" id="UP000271087"/>
    </source>
</evidence>
<dbReference type="OrthoDB" id="5864015at2759"/>
<reference evidence="1 2" key="2">
    <citation type="submission" date="2018-08" db="EMBL/GenBank/DDBJ databases">
        <authorList>
            <person name="Laetsch R D."/>
            <person name="Stevens L."/>
            <person name="Kumar S."/>
            <person name="Blaxter L. M."/>
        </authorList>
    </citation>
    <scope>NUCLEOTIDE SEQUENCE [LARGE SCALE GENOMIC DNA]</scope>
</reference>
<dbReference type="InterPro" id="IPR005312">
    <property type="entry name" value="DUF1759"/>
</dbReference>
<keyword evidence="2" id="KW-1185">Reference proteome</keyword>
<dbReference type="STRING" id="42157.A0A182EZS6"/>
<dbReference type="PANTHER" id="PTHR22954:SF3">
    <property type="entry name" value="PROTEIN CBG08539"/>
    <property type="match status" value="1"/>
</dbReference>
<reference evidence="3" key="1">
    <citation type="submission" date="2016-06" db="UniProtKB">
        <authorList>
            <consortium name="WormBaseParasite"/>
        </authorList>
    </citation>
    <scope>IDENTIFICATION</scope>
</reference>
<proteinExistence type="predicted"/>
<sequence>MYKNDCDLVLQRLNQHQTKDEPTHQKESTKMALHQTVNLPQLPLPIFSDNPKEWRRFWSSLDAAVHQQNIPDIQKLNYLAAYLKGDASMAIRDYGITPENYYVIRTVLDEKFGQSHIIKKSLYNELHSIKENDREWKTTVEAIERILRQLEA</sequence>
<name>A0A182EZS6_ONCOC</name>
<evidence type="ECO:0000313" key="3">
    <source>
        <dbReference type="WBParaSite" id="nOo.2.0.1.t13688-RA"/>
    </source>
</evidence>
<dbReference type="PANTHER" id="PTHR22954">
    <property type="entry name" value="RETROVIRAL PROTEASE-RELATED"/>
    <property type="match status" value="1"/>
</dbReference>
<accession>A0A182EZS6</accession>
<organism evidence="3">
    <name type="scientific">Onchocerca ochengi</name>
    <name type="common">Filarial nematode worm</name>
    <dbReference type="NCBI Taxonomy" id="42157"/>
    <lineage>
        <taxon>Eukaryota</taxon>
        <taxon>Metazoa</taxon>
        <taxon>Ecdysozoa</taxon>
        <taxon>Nematoda</taxon>
        <taxon>Chromadorea</taxon>
        <taxon>Rhabditida</taxon>
        <taxon>Spirurina</taxon>
        <taxon>Spiruromorpha</taxon>
        <taxon>Filarioidea</taxon>
        <taxon>Onchocercidae</taxon>
        <taxon>Onchocerca</taxon>
    </lineage>
</organism>